<reference evidence="2 3" key="1">
    <citation type="submission" date="2018-09" db="EMBL/GenBank/DDBJ databases">
        <title>Streptomyces sp. nov. DS1-2, an endophytic actinomycete isolated from roots of Dendrobium scabrilingue.</title>
        <authorList>
            <person name="Kuncharoen N."/>
            <person name="Kudo T."/>
            <person name="Ohkuma M."/>
            <person name="Yuki M."/>
            <person name="Tanasupawat S."/>
        </authorList>
    </citation>
    <scope>NUCLEOTIDE SEQUENCE [LARGE SCALE GENOMIC DNA]</scope>
    <source>
        <strain evidence="2 3">AZ1-7</strain>
    </source>
</reference>
<name>A0A3A9WEV0_9ACTN</name>
<feature type="region of interest" description="Disordered" evidence="1">
    <location>
        <begin position="40"/>
        <end position="61"/>
    </location>
</feature>
<evidence type="ECO:0008006" key="4">
    <source>
        <dbReference type="Google" id="ProtNLM"/>
    </source>
</evidence>
<evidence type="ECO:0000313" key="3">
    <source>
        <dbReference type="Proteomes" id="UP000275024"/>
    </source>
</evidence>
<evidence type="ECO:0000313" key="2">
    <source>
        <dbReference type="EMBL" id="RKN11568.1"/>
    </source>
</evidence>
<protein>
    <recommendedName>
        <fullName evidence="4">Secreted protein/lipoprotein</fullName>
    </recommendedName>
</protein>
<evidence type="ECO:0000256" key="1">
    <source>
        <dbReference type="SAM" id="MobiDB-lite"/>
    </source>
</evidence>
<dbReference type="AlphaFoldDB" id="A0A3A9WEV0"/>
<comment type="caution">
    <text evidence="2">The sequence shown here is derived from an EMBL/GenBank/DDBJ whole genome shotgun (WGS) entry which is preliminary data.</text>
</comment>
<proteinExistence type="predicted"/>
<gene>
    <name evidence="2" type="ORF">D7319_06475</name>
</gene>
<sequence>MSSSGELIVGVGAVRWRCRLVFAVAASLLVAGCGGRTEVDGASGDGSGQSTSGEHPSEHGDEGVTAYLAMWEDATVASWTSDANHPRLNDHATDEALMLLEFVLEENAGRQQVSQGAPKHDVQVVESSAERRRLRDCMDETDWLLYDSDGELVNSVPGSHRWVHATVERRDAQWIVTDLVLEEQATC</sequence>
<accession>A0A3A9WEV0</accession>
<organism evidence="2 3">
    <name type="scientific">Streptomyces radicis</name>
    <dbReference type="NCBI Taxonomy" id="1750517"/>
    <lineage>
        <taxon>Bacteria</taxon>
        <taxon>Bacillati</taxon>
        <taxon>Actinomycetota</taxon>
        <taxon>Actinomycetes</taxon>
        <taxon>Kitasatosporales</taxon>
        <taxon>Streptomycetaceae</taxon>
        <taxon>Streptomyces</taxon>
    </lineage>
</organism>
<dbReference type="Proteomes" id="UP000275024">
    <property type="component" value="Unassembled WGS sequence"/>
</dbReference>
<dbReference type="EMBL" id="RBDX01000003">
    <property type="protein sequence ID" value="RKN11568.1"/>
    <property type="molecule type" value="Genomic_DNA"/>
</dbReference>